<keyword evidence="2" id="KW-1185">Reference proteome</keyword>
<organism evidence="1 2">
    <name type="scientific">Papaver atlanticum</name>
    <dbReference type="NCBI Taxonomy" id="357466"/>
    <lineage>
        <taxon>Eukaryota</taxon>
        <taxon>Viridiplantae</taxon>
        <taxon>Streptophyta</taxon>
        <taxon>Embryophyta</taxon>
        <taxon>Tracheophyta</taxon>
        <taxon>Spermatophyta</taxon>
        <taxon>Magnoliopsida</taxon>
        <taxon>Ranunculales</taxon>
        <taxon>Papaveraceae</taxon>
        <taxon>Papaveroideae</taxon>
        <taxon>Papaver</taxon>
    </lineage>
</organism>
<sequence>MDLQDFIDNYRSDDEDVYDDSIVYGDGYDDYAGESFYLFTDDEEGKPDEGTVSILGDEKKKTDMSDSGVEKELVFHHLSGDETSEVDITDVAPVCKRQRSSLTNTNG</sequence>
<evidence type="ECO:0000313" key="2">
    <source>
        <dbReference type="Proteomes" id="UP001202328"/>
    </source>
</evidence>
<dbReference type="EMBL" id="JAJJMB010003726">
    <property type="protein sequence ID" value="KAI3945788.1"/>
    <property type="molecule type" value="Genomic_DNA"/>
</dbReference>
<protein>
    <submittedName>
        <fullName evidence="1">Uncharacterized protein</fullName>
    </submittedName>
</protein>
<accession>A0AAD4XR71</accession>
<comment type="caution">
    <text evidence="1">The sequence shown here is derived from an EMBL/GenBank/DDBJ whole genome shotgun (WGS) entry which is preliminary data.</text>
</comment>
<dbReference type="Proteomes" id="UP001202328">
    <property type="component" value="Unassembled WGS sequence"/>
</dbReference>
<evidence type="ECO:0000313" key="1">
    <source>
        <dbReference type="EMBL" id="KAI3945788.1"/>
    </source>
</evidence>
<proteinExistence type="predicted"/>
<reference evidence="1" key="1">
    <citation type="submission" date="2022-04" db="EMBL/GenBank/DDBJ databases">
        <title>A functionally conserved STORR gene fusion in Papaver species that diverged 16.8 million years ago.</title>
        <authorList>
            <person name="Catania T."/>
        </authorList>
    </citation>
    <scope>NUCLEOTIDE SEQUENCE</scope>
    <source>
        <strain evidence="1">S-188037</strain>
    </source>
</reference>
<dbReference type="AlphaFoldDB" id="A0AAD4XR71"/>
<name>A0AAD4XR71_9MAGN</name>
<gene>
    <name evidence="1" type="ORF">MKW98_023062</name>
</gene>